<dbReference type="Proteomes" id="UP000319557">
    <property type="component" value="Chromosome"/>
</dbReference>
<dbReference type="KEGG" id="ruv:EC9_01240"/>
<sequence>MATSTLLNSRNSRITESHSDTTLSDFEIAGRVSAIRSNWSAKERVERHVEAARRFDALLEALNLDAAPVG</sequence>
<evidence type="ECO:0000313" key="1">
    <source>
        <dbReference type="EMBL" id="QDS85966.1"/>
    </source>
</evidence>
<dbReference type="AlphaFoldDB" id="A0A517LTM8"/>
<accession>A0A517LTM8</accession>
<proteinExistence type="predicted"/>
<organism evidence="1 2">
    <name type="scientific">Rosistilla ulvae</name>
    <dbReference type="NCBI Taxonomy" id="1930277"/>
    <lineage>
        <taxon>Bacteria</taxon>
        <taxon>Pseudomonadati</taxon>
        <taxon>Planctomycetota</taxon>
        <taxon>Planctomycetia</taxon>
        <taxon>Pirellulales</taxon>
        <taxon>Pirellulaceae</taxon>
        <taxon>Rosistilla</taxon>
    </lineage>
</organism>
<gene>
    <name evidence="1" type="ORF">EC9_01240</name>
</gene>
<reference evidence="1 2" key="1">
    <citation type="submission" date="2019-02" db="EMBL/GenBank/DDBJ databases">
        <title>Deep-cultivation of Planctomycetes and their phenomic and genomic characterization uncovers novel biology.</title>
        <authorList>
            <person name="Wiegand S."/>
            <person name="Jogler M."/>
            <person name="Boedeker C."/>
            <person name="Pinto D."/>
            <person name="Vollmers J."/>
            <person name="Rivas-Marin E."/>
            <person name="Kohn T."/>
            <person name="Peeters S.H."/>
            <person name="Heuer A."/>
            <person name="Rast P."/>
            <person name="Oberbeckmann S."/>
            <person name="Bunk B."/>
            <person name="Jeske O."/>
            <person name="Meyerdierks A."/>
            <person name="Storesund J.E."/>
            <person name="Kallscheuer N."/>
            <person name="Luecker S."/>
            <person name="Lage O.M."/>
            <person name="Pohl T."/>
            <person name="Merkel B.J."/>
            <person name="Hornburger P."/>
            <person name="Mueller R.-W."/>
            <person name="Bruemmer F."/>
            <person name="Labrenz M."/>
            <person name="Spormann A.M."/>
            <person name="Op den Camp H."/>
            <person name="Overmann J."/>
            <person name="Amann R."/>
            <person name="Jetten M.S.M."/>
            <person name="Mascher T."/>
            <person name="Medema M.H."/>
            <person name="Devos D.P."/>
            <person name="Kaster A.-K."/>
            <person name="Ovreas L."/>
            <person name="Rohde M."/>
            <person name="Galperin M.Y."/>
            <person name="Jogler C."/>
        </authorList>
    </citation>
    <scope>NUCLEOTIDE SEQUENCE [LARGE SCALE GENOMIC DNA]</scope>
    <source>
        <strain evidence="1 2">EC9</strain>
    </source>
</reference>
<evidence type="ECO:0000313" key="2">
    <source>
        <dbReference type="Proteomes" id="UP000319557"/>
    </source>
</evidence>
<keyword evidence="2" id="KW-1185">Reference proteome</keyword>
<dbReference type="EMBL" id="CP036261">
    <property type="protein sequence ID" value="QDS85966.1"/>
    <property type="molecule type" value="Genomic_DNA"/>
</dbReference>
<dbReference type="OrthoDB" id="292285at2"/>
<name>A0A517LTM8_9BACT</name>
<protein>
    <submittedName>
        <fullName evidence="1">Uncharacterized protein</fullName>
    </submittedName>
</protein>